<gene>
    <name evidence="1" type="ORF">BDN70DRAFT_976934</name>
</gene>
<accession>A0A9P5Z611</accession>
<dbReference type="EMBL" id="MU155187">
    <property type="protein sequence ID" value="KAF9480870.1"/>
    <property type="molecule type" value="Genomic_DNA"/>
</dbReference>
<dbReference type="Proteomes" id="UP000807469">
    <property type="component" value="Unassembled WGS sequence"/>
</dbReference>
<keyword evidence="2" id="KW-1185">Reference proteome</keyword>
<organism evidence="1 2">
    <name type="scientific">Pholiota conissans</name>
    <dbReference type="NCBI Taxonomy" id="109636"/>
    <lineage>
        <taxon>Eukaryota</taxon>
        <taxon>Fungi</taxon>
        <taxon>Dikarya</taxon>
        <taxon>Basidiomycota</taxon>
        <taxon>Agaricomycotina</taxon>
        <taxon>Agaricomycetes</taxon>
        <taxon>Agaricomycetidae</taxon>
        <taxon>Agaricales</taxon>
        <taxon>Agaricineae</taxon>
        <taxon>Strophariaceae</taxon>
        <taxon>Pholiota</taxon>
    </lineage>
</organism>
<reference evidence="1" key="1">
    <citation type="submission" date="2020-11" db="EMBL/GenBank/DDBJ databases">
        <authorList>
            <consortium name="DOE Joint Genome Institute"/>
            <person name="Ahrendt S."/>
            <person name="Riley R."/>
            <person name="Andreopoulos W."/>
            <person name="Labutti K."/>
            <person name="Pangilinan J."/>
            <person name="Ruiz-Duenas F.J."/>
            <person name="Barrasa J.M."/>
            <person name="Sanchez-Garcia M."/>
            <person name="Camarero S."/>
            <person name="Miyauchi S."/>
            <person name="Serrano A."/>
            <person name="Linde D."/>
            <person name="Babiker R."/>
            <person name="Drula E."/>
            <person name="Ayuso-Fernandez I."/>
            <person name="Pacheco R."/>
            <person name="Padilla G."/>
            <person name="Ferreira P."/>
            <person name="Barriuso J."/>
            <person name="Kellner H."/>
            <person name="Castanera R."/>
            <person name="Alfaro M."/>
            <person name="Ramirez L."/>
            <person name="Pisabarro A.G."/>
            <person name="Kuo A."/>
            <person name="Tritt A."/>
            <person name="Lipzen A."/>
            <person name="He G."/>
            <person name="Yan M."/>
            <person name="Ng V."/>
            <person name="Cullen D."/>
            <person name="Martin F."/>
            <person name="Rosso M.-N."/>
            <person name="Henrissat B."/>
            <person name="Hibbett D."/>
            <person name="Martinez A.T."/>
            <person name="Grigoriev I.V."/>
        </authorList>
    </citation>
    <scope>NUCLEOTIDE SEQUENCE</scope>
    <source>
        <strain evidence="1">CIRM-BRFM 674</strain>
    </source>
</reference>
<protein>
    <submittedName>
        <fullName evidence="1">Uncharacterized protein</fullName>
    </submittedName>
</protein>
<comment type="caution">
    <text evidence="1">The sequence shown here is derived from an EMBL/GenBank/DDBJ whole genome shotgun (WGS) entry which is preliminary data.</text>
</comment>
<sequence>MNQALRNLADQVAVGFTQVNKNLNDIRTELKAIPRDVFSGSNGHSDSLKGRVDELLALAHNRRIAAFNRTQTLADYRLLEKTVAGHGLALATAAFGHVPILLSHLVAPSIVPAIGTVPSDFDRRYQSERTIIDLIIFYNENFGIIAGDSVEQCFNKFHSFMTIL</sequence>
<name>A0A9P5Z611_9AGAR</name>
<evidence type="ECO:0000313" key="1">
    <source>
        <dbReference type="EMBL" id="KAF9480870.1"/>
    </source>
</evidence>
<evidence type="ECO:0000313" key="2">
    <source>
        <dbReference type="Proteomes" id="UP000807469"/>
    </source>
</evidence>
<proteinExistence type="predicted"/>
<dbReference type="AlphaFoldDB" id="A0A9P5Z611"/>
<dbReference type="OrthoDB" id="3047760at2759"/>